<evidence type="ECO:0000313" key="4">
    <source>
        <dbReference type="EMBL" id="EQB30465.1"/>
    </source>
</evidence>
<feature type="domain" description="EF-hand" evidence="3">
    <location>
        <begin position="81"/>
        <end position="116"/>
    </location>
</feature>
<accession>T0INP3</accession>
<sequence>MKRSLLLTSFLLALLPAVPAAAQLGKGREPWFDKADTNRDGIVTRDEFLAYRDRNFGEMDRNKDGVVSPADFPRLARFRPQAMDRLTQMLGRADSNGDGAISRQELAASPPTMFELADANGDGRVTRAEFDESRAEMRDRMQQRKN</sequence>
<dbReference type="OrthoDB" id="6706523at2"/>
<evidence type="ECO:0000259" key="3">
    <source>
        <dbReference type="PROSITE" id="PS50222"/>
    </source>
</evidence>
<evidence type="ECO:0000256" key="1">
    <source>
        <dbReference type="SAM" id="MobiDB-lite"/>
    </source>
</evidence>
<feature type="compositionally biased region" description="Basic and acidic residues" evidence="1">
    <location>
        <begin position="124"/>
        <end position="146"/>
    </location>
</feature>
<reference evidence="4 5" key="1">
    <citation type="journal article" date="2013" name="Genome Announc.">
        <title>Draft Genome Sequence of Sphingobium ummariense Strain RL-3, a Hexachlorocyclohexane-Degrading Bacterium.</title>
        <authorList>
            <person name="Kohli P."/>
            <person name="Dua A."/>
            <person name="Sangwan N."/>
            <person name="Oldach P."/>
            <person name="Khurana J.P."/>
            <person name="Lal R."/>
        </authorList>
    </citation>
    <scope>NUCLEOTIDE SEQUENCE [LARGE SCALE GENOMIC DNA]</scope>
    <source>
        <strain evidence="4 5">RL-3</strain>
    </source>
</reference>
<dbReference type="GO" id="GO:0005509">
    <property type="term" value="F:calcium ion binding"/>
    <property type="evidence" value="ECO:0007669"/>
    <property type="project" value="InterPro"/>
</dbReference>
<dbReference type="PROSITE" id="PS50222">
    <property type="entry name" value="EF_HAND_2"/>
    <property type="match status" value="2"/>
</dbReference>
<dbReference type="Proteomes" id="UP000015523">
    <property type="component" value="Unassembled WGS sequence"/>
</dbReference>
<dbReference type="eggNOG" id="COG5126">
    <property type="taxonomic scope" value="Bacteria"/>
</dbReference>
<comment type="caution">
    <text evidence="4">The sequence shown here is derived from an EMBL/GenBank/DDBJ whole genome shotgun (WGS) entry which is preliminary data.</text>
</comment>
<feature type="region of interest" description="Disordered" evidence="1">
    <location>
        <begin position="114"/>
        <end position="146"/>
    </location>
</feature>
<evidence type="ECO:0000313" key="5">
    <source>
        <dbReference type="Proteomes" id="UP000015523"/>
    </source>
</evidence>
<dbReference type="Pfam" id="PF13202">
    <property type="entry name" value="EF-hand_5"/>
    <property type="match status" value="4"/>
</dbReference>
<evidence type="ECO:0000256" key="2">
    <source>
        <dbReference type="SAM" id="SignalP"/>
    </source>
</evidence>
<feature type="signal peptide" evidence="2">
    <location>
        <begin position="1"/>
        <end position="22"/>
    </location>
</feature>
<proteinExistence type="predicted"/>
<dbReference type="InterPro" id="IPR002048">
    <property type="entry name" value="EF_hand_dom"/>
</dbReference>
<dbReference type="AlphaFoldDB" id="T0INP3"/>
<dbReference type="Gene3D" id="1.10.238.10">
    <property type="entry name" value="EF-hand"/>
    <property type="match status" value="2"/>
</dbReference>
<feature type="domain" description="EF-hand" evidence="3">
    <location>
        <begin position="32"/>
        <end position="58"/>
    </location>
</feature>
<dbReference type="RefSeq" id="WP_021319425.1">
    <property type="nucleotide sequence ID" value="NZ_AUWY01000120.1"/>
</dbReference>
<gene>
    <name evidence="4" type="ORF">M529_19120</name>
</gene>
<keyword evidence="5" id="KW-1185">Reference proteome</keyword>
<dbReference type="SUPFAM" id="SSF47473">
    <property type="entry name" value="EF-hand"/>
    <property type="match status" value="1"/>
</dbReference>
<organism evidence="4 5">
    <name type="scientific">Sphingobium ummariense RL-3</name>
    <dbReference type="NCBI Taxonomy" id="1346791"/>
    <lineage>
        <taxon>Bacteria</taxon>
        <taxon>Pseudomonadati</taxon>
        <taxon>Pseudomonadota</taxon>
        <taxon>Alphaproteobacteria</taxon>
        <taxon>Sphingomonadales</taxon>
        <taxon>Sphingomonadaceae</taxon>
        <taxon>Sphingobium</taxon>
    </lineage>
</organism>
<dbReference type="PATRIC" id="fig|1346791.3.peg.3690"/>
<dbReference type="InterPro" id="IPR018247">
    <property type="entry name" value="EF_Hand_1_Ca_BS"/>
</dbReference>
<protein>
    <recommendedName>
        <fullName evidence="3">EF-hand domain-containing protein</fullName>
    </recommendedName>
</protein>
<dbReference type="InterPro" id="IPR011992">
    <property type="entry name" value="EF-hand-dom_pair"/>
</dbReference>
<name>T0INP3_9SPHN</name>
<feature type="chain" id="PRO_5004565292" description="EF-hand domain-containing protein" evidence="2">
    <location>
        <begin position="23"/>
        <end position="146"/>
    </location>
</feature>
<keyword evidence="2" id="KW-0732">Signal</keyword>
<dbReference type="PROSITE" id="PS00018">
    <property type="entry name" value="EF_HAND_1"/>
    <property type="match status" value="3"/>
</dbReference>
<dbReference type="EMBL" id="AUWY01000120">
    <property type="protein sequence ID" value="EQB30465.1"/>
    <property type="molecule type" value="Genomic_DNA"/>
</dbReference>